<dbReference type="OrthoDB" id="2971563at2"/>
<dbReference type="STRING" id="445709.ABW99_14975"/>
<feature type="domain" description="Metallo-beta-lactamase" evidence="12">
    <location>
        <begin position="19"/>
        <end position="204"/>
    </location>
</feature>
<proteinExistence type="inferred from homology"/>
<keyword evidence="9 13" id="KW-0378">Hydrolase</keyword>
<dbReference type="GO" id="GO:0017001">
    <property type="term" value="P:antibiotic catabolic process"/>
    <property type="evidence" value="ECO:0007669"/>
    <property type="project" value="InterPro"/>
</dbReference>
<dbReference type="RefSeq" id="WP_047215224.1">
    <property type="nucleotide sequence ID" value="NZ_CP011568.3"/>
</dbReference>
<dbReference type="GO" id="GO:0042597">
    <property type="term" value="C:periplasmic space"/>
    <property type="evidence" value="ECO:0007669"/>
    <property type="project" value="UniProtKB-SubCell"/>
</dbReference>
<keyword evidence="11" id="KW-0046">Antibiotic resistance</keyword>
<dbReference type="InterPro" id="IPR001279">
    <property type="entry name" value="Metallo-B-lactamas"/>
</dbReference>
<dbReference type="GO" id="GO:0008800">
    <property type="term" value="F:beta-lactamase activity"/>
    <property type="evidence" value="ECO:0007669"/>
    <property type="project" value="UniProtKB-EC"/>
</dbReference>
<evidence type="ECO:0000313" key="14">
    <source>
        <dbReference type="Proteomes" id="UP000036700"/>
    </source>
</evidence>
<keyword evidence="10" id="KW-0862">Zinc</keyword>
<comment type="catalytic activity">
    <reaction evidence="1">
        <text>a beta-lactam + H2O = a substituted beta-amino acid</text>
        <dbReference type="Rhea" id="RHEA:20401"/>
        <dbReference type="ChEBI" id="CHEBI:15377"/>
        <dbReference type="ChEBI" id="CHEBI:35627"/>
        <dbReference type="ChEBI" id="CHEBI:140347"/>
        <dbReference type="EC" id="3.5.2.6"/>
    </reaction>
</comment>
<dbReference type="PROSITE" id="PS00743">
    <property type="entry name" value="BETA_LACTAMASE_B_1"/>
    <property type="match status" value="1"/>
</dbReference>
<evidence type="ECO:0000256" key="3">
    <source>
        <dbReference type="ARBA" id="ARBA00004418"/>
    </source>
</evidence>
<evidence type="ECO:0000259" key="12">
    <source>
        <dbReference type="SMART" id="SM00849"/>
    </source>
</evidence>
<evidence type="ECO:0000256" key="5">
    <source>
        <dbReference type="ARBA" id="ARBA00012865"/>
    </source>
</evidence>
<protein>
    <recommendedName>
        <fullName evidence="5">beta-lactamase</fullName>
        <ecNumber evidence="5">3.5.2.6</ecNumber>
    </recommendedName>
</protein>
<evidence type="ECO:0000256" key="4">
    <source>
        <dbReference type="ARBA" id="ARBA00005250"/>
    </source>
</evidence>
<dbReference type="SMART" id="SM00849">
    <property type="entry name" value="Lactamase_B"/>
    <property type="match status" value="1"/>
</dbReference>
<evidence type="ECO:0000256" key="2">
    <source>
        <dbReference type="ARBA" id="ARBA00001947"/>
    </source>
</evidence>
<dbReference type="GO" id="GO:0046677">
    <property type="term" value="P:response to antibiotic"/>
    <property type="evidence" value="ECO:0007669"/>
    <property type="project" value="UniProtKB-KW"/>
</dbReference>
<dbReference type="InterPro" id="IPR036866">
    <property type="entry name" value="RibonucZ/Hydroxyglut_hydro"/>
</dbReference>
<keyword evidence="6" id="KW-0479">Metal-binding</keyword>
<dbReference type="GO" id="GO:0008270">
    <property type="term" value="F:zinc ion binding"/>
    <property type="evidence" value="ECO:0007669"/>
    <property type="project" value="InterPro"/>
</dbReference>
<comment type="similarity">
    <text evidence="4">Belongs to the metallo-beta-lactamase superfamily. Class-B beta-lactamase family.</text>
</comment>
<evidence type="ECO:0000256" key="9">
    <source>
        <dbReference type="ARBA" id="ARBA00022801"/>
    </source>
</evidence>
<evidence type="ECO:0000313" key="13">
    <source>
        <dbReference type="EMBL" id="AKJ69327.1"/>
    </source>
</evidence>
<dbReference type="Pfam" id="PF00753">
    <property type="entry name" value="Lactamase_B"/>
    <property type="match status" value="1"/>
</dbReference>
<evidence type="ECO:0000256" key="8">
    <source>
        <dbReference type="ARBA" id="ARBA00022764"/>
    </source>
</evidence>
<dbReference type="InterPro" id="IPR001018">
    <property type="entry name" value="Beta-lactamase_class-B_CS"/>
</dbReference>
<dbReference type="Gene3D" id="3.60.15.10">
    <property type="entry name" value="Ribonuclease Z/Hydroxyacylglutathione hydrolase-like"/>
    <property type="match status" value="1"/>
</dbReference>
<dbReference type="AlphaFoldDB" id="A0A0G3EVB7"/>
<comment type="subcellular location">
    <subcellularLocation>
        <location evidence="3">Periplasm</location>
    </subcellularLocation>
</comment>
<dbReference type="SUPFAM" id="SSF56281">
    <property type="entry name" value="Metallo-hydrolase/oxidoreductase"/>
    <property type="match status" value="1"/>
</dbReference>
<evidence type="ECO:0000256" key="1">
    <source>
        <dbReference type="ARBA" id="ARBA00001526"/>
    </source>
</evidence>
<keyword evidence="8" id="KW-0574">Periplasm</keyword>
<dbReference type="PATRIC" id="fig|445709.3.peg.3168"/>
<dbReference type="EMBL" id="CP011568">
    <property type="protein sequence ID" value="AKJ69327.1"/>
    <property type="molecule type" value="Genomic_DNA"/>
</dbReference>
<dbReference type="PANTHER" id="PTHR42951">
    <property type="entry name" value="METALLO-BETA-LACTAMASE DOMAIN-CONTAINING"/>
    <property type="match status" value="1"/>
</dbReference>
<reference evidence="14" key="1">
    <citation type="submission" date="2015-06" db="EMBL/GenBank/DDBJ databases">
        <authorList>
            <person name="Lim Y.L."/>
            <person name="Ee R."/>
            <person name="Yong D."/>
            <person name="How K.Y."/>
            <person name="Yin W.F."/>
            <person name="Chan K.G."/>
        </authorList>
    </citation>
    <scope>NUCLEOTIDE SEQUENCE [LARGE SCALE GENOMIC DNA]</scope>
    <source>
        <strain evidence="14">DSM 25325</strain>
    </source>
</reference>
<name>A0A0G3EVB7_9BURK</name>
<organism evidence="13 14">
    <name type="scientific">Pandoraea thiooxydans</name>
    <dbReference type="NCBI Taxonomy" id="445709"/>
    <lineage>
        <taxon>Bacteria</taxon>
        <taxon>Pseudomonadati</taxon>
        <taxon>Pseudomonadota</taxon>
        <taxon>Betaproteobacteria</taxon>
        <taxon>Burkholderiales</taxon>
        <taxon>Burkholderiaceae</taxon>
        <taxon>Pandoraea</taxon>
    </lineage>
</organism>
<dbReference type="CDD" id="cd06262">
    <property type="entry name" value="metallo-hydrolase-like_MBL-fold"/>
    <property type="match status" value="1"/>
</dbReference>
<dbReference type="Proteomes" id="UP000036700">
    <property type="component" value="Chromosome"/>
</dbReference>
<sequence length="309" mass="33364">MSTPPLPASMRVLQRGWLSSNNILFLDEEPTLVDSGYVSHAEQTLALVENALATHPQGLRRIINTHLHSDHCGGNALLQQRYGCRTLIPAAEADVVRDWDEARLSYRATGQQCARFAFDGTLRPGDSITLGALAWQVLGAPGHDPHSLMLYCPAEAILISADALWENGFGVIFPELDGASGFAEQAAVLDLIGELEVRCVIPGHGAPFGEPARALDVARSRLAYLRADPRRNARNALKVLIVFRLLSVRQLARAELQAMLAQAEVMRAAAAMLAPPSDWPALLDELCGELARAGAVRTDGDTLNAVDQP</sequence>
<keyword evidence="7" id="KW-0732">Signal</keyword>
<dbReference type="EC" id="3.5.2.6" evidence="5"/>
<accession>A0A0G3EVB7</accession>
<gene>
    <name evidence="13" type="ORF">ABW99_14975</name>
</gene>
<evidence type="ECO:0000256" key="7">
    <source>
        <dbReference type="ARBA" id="ARBA00022729"/>
    </source>
</evidence>
<evidence type="ECO:0000256" key="11">
    <source>
        <dbReference type="ARBA" id="ARBA00023251"/>
    </source>
</evidence>
<dbReference type="KEGG" id="ptx:ABW99_14975"/>
<evidence type="ECO:0000256" key="10">
    <source>
        <dbReference type="ARBA" id="ARBA00022833"/>
    </source>
</evidence>
<comment type="cofactor">
    <cofactor evidence="2">
        <name>Zn(2+)</name>
        <dbReference type="ChEBI" id="CHEBI:29105"/>
    </cofactor>
</comment>
<evidence type="ECO:0000256" key="6">
    <source>
        <dbReference type="ARBA" id="ARBA00022723"/>
    </source>
</evidence>
<dbReference type="InterPro" id="IPR050855">
    <property type="entry name" value="NDM-1-like"/>
</dbReference>
<keyword evidence="14" id="KW-1185">Reference proteome</keyword>